<dbReference type="EMBL" id="QSUP01000030">
    <property type="protein sequence ID" value="RGN47009.1"/>
    <property type="molecule type" value="Genomic_DNA"/>
</dbReference>
<organism evidence="1 2">
    <name type="scientific">Parabacteroides merdae</name>
    <dbReference type="NCBI Taxonomy" id="46503"/>
    <lineage>
        <taxon>Bacteria</taxon>
        <taxon>Pseudomonadati</taxon>
        <taxon>Bacteroidota</taxon>
        <taxon>Bacteroidia</taxon>
        <taxon>Bacteroidales</taxon>
        <taxon>Tannerellaceae</taxon>
        <taxon>Parabacteroides</taxon>
    </lineage>
</organism>
<reference evidence="1 2" key="1">
    <citation type="submission" date="2018-08" db="EMBL/GenBank/DDBJ databases">
        <title>A genome reference for cultivated species of the human gut microbiota.</title>
        <authorList>
            <person name="Zou Y."/>
            <person name="Xue W."/>
            <person name="Luo G."/>
        </authorList>
    </citation>
    <scope>NUCLEOTIDE SEQUENCE [LARGE SCALE GENOMIC DNA]</scope>
    <source>
        <strain evidence="1 2">OM05-11AA</strain>
    </source>
</reference>
<dbReference type="Proteomes" id="UP000261088">
    <property type="component" value="Unassembled WGS sequence"/>
</dbReference>
<gene>
    <name evidence="1" type="ORF">DXB61_16475</name>
</gene>
<comment type="caution">
    <text evidence="1">The sequence shown here is derived from an EMBL/GenBank/DDBJ whole genome shotgun (WGS) entry which is preliminary data.</text>
</comment>
<protein>
    <submittedName>
        <fullName evidence="1">Uncharacterized protein</fullName>
    </submittedName>
</protein>
<evidence type="ECO:0000313" key="2">
    <source>
        <dbReference type="Proteomes" id="UP000261088"/>
    </source>
</evidence>
<proteinExistence type="predicted"/>
<sequence length="64" mass="7772">MIRPFSGESPTWIRILHWEYRGHAVYDKRLKEGRSMKRFNLPYKWKAYRPKSRNSESGIPEDAF</sequence>
<name>A0AB37LPN6_9BACT</name>
<dbReference type="AlphaFoldDB" id="A0AB37LPN6"/>
<accession>A0AB37LPN6</accession>
<evidence type="ECO:0000313" key="1">
    <source>
        <dbReference type="EMBL" id="RGN47009.1"/>
    </source>
</evidence>